<dbReference type="GO" id="GO:0016746">
    <property type="term" value="F:acyltransferase activity"/>
    <property type="evidence" value="ECO:0007669"/>
    <property type="project" value="UniProtKB-KW"/>
</dbReference>
<keyword evidence="5 7" id="KW-0472">Membrane</keyword>
<gene>
    <name evidence="8" type="ORF">HGH91_29335</name>
</gene>
<keyword evidence="9" id="KW-1185">Reference proteome</keyword>
<dbReference type="InterPro" id="IPR004960">
    <property type="entry name" value="LipA_acyltrans"/>
</dbReference>
<comment type="caution">
    <text evidence="8">The sequence shown here is derived from an EMBL/GenBank/DDBJ whole genome shotgun (WGS) entry which is preliminary data.</text>
</comment>
<dbReference type="Proteomes" id="UP000552864">
    <property type="component" value="Unassembled WGS sequence"/>
</dbReference>
<protein>
    <submittedName>
        <fullName evidence="8">Lipid A biosynthesis acyltransferase</fullName>
    </submittedName>
</protein>
<dbReference type="CDD" id="cd07984">
    <property type="entry name" value="LPLAT_LABLAT-like"/>
    <property type="match status" value="1"/>
</dbReference>
<keyword evidence="4 8" id="KW-0808">Transferase</keyword>
<evidence type="ECO:0000256" key="6">
    <source>
        <dbReference type="ARBA" id="ARBA00023315"/>
    </source>
</evidence>
<keyword evidence="7" id="KW-1133">Transmembrane helix</keyword>
<evidence type="ECO:0000256" key="3">
    <source>
        <dbReference type="ARBA" id="ARBA00022519"/>
    </source>
</evidence>
<dbReference type="PANTHER" id="PTHR30606">
    <property type="entry name" value="LIPID A BIOSYNTHESIS LAUROYL ACYLTRANSFERASE"/>
    <property type="match status" value="1"/>
</dbReference>
<dbReference type="Pfam" id="PF03279">
    <property type="entry name" value="Lip_A_acyltrans"/>
    <property type="match status" value="1"/>
</dbReference>
<sequence>MLTLKFNKHAWIKILNEWRNRFFHGYYEKCAINHIFTFSVILFGVSKTCAILSAIAYYLLLPLIYALSLLPFRVLYLVADTVYVLLYYVLGYRKKVVLANLRNSFPEKSEKEIHRICKDFYHYLCDLFLETFKTLTISKTAMVKHCSFTPATVELFKRLAAEKKSAVLVMGHKGNWEWAGNTFSILCPQQLYVIYHPLANKHFNGLMYRMRTRFGTKLIAMQDTFRDMVQNRHEVNATAFIADQAPQPKTAQWLTFLHQDTPVFKGTEKIAQKMNYPVVYVTVTREKRGYYTVSAEILTATPADEKEGAITIAHTRKLEEDIVAQPSTWLWSHKRWKHKRAAVTTES</sequence>
<accession>A0A847SSU6</accession>
<dbReference type="AlphaFoldDB" id="A0A847SSU6"/>
<keyword evidence="6 8" id="KW-0012">Acyltransferase</keyword>
<organism evidence="8 9">
    <name type="scientific">Chitinophaga eiseniae</name>
    <dbReference type="NCBI Taxonomy" id="634771"/>
    <lineage>
        <taxon>Bacteria</taxon>
        <taxon>Pseudomonadati</taxon>
        <taxon>Bacteroidota</taxon>
        <taxon>Chitinophagia</taxon>
        <taxon>Chitinophagales</taxon>
        <taxon>Chitinophagaceae</taxon>
        <taxon>Chitinophaga</taxon>
    </lineage>
</organism>
<dbReference type="PANTHER" id="PTHR30606:SF10">
    <property type="entry name" value="PHOSPHATIDYLINOSITOL MANNOSIDE ACYLTRANSFERASE"/>
    <property type="match status" value="1"/>
</dbReference>
<proteinExistence type="predicted"/>
<feature type="transmembrane region" description="Helical" evidence="7">
    <location>
        <begin position="72"/>
        <end position="90"/>
    </location>
</feature>
<dbReference type="EMBL" id="JABAHZ010000012">
    <property type="protein sequence ID" value="NLR82755.1"/>
    <property type="molecule type" value="Genomic_DNA"/>
</dbReference>
<comment type="subcellular location">
    <subcellularLocation>
        <location evidence="1">Cell inner membrane</location>
    </subcellularLocation>
</comment>
<evidence type="ECO:0000256" key="1">
    <source>
        <dbReference type="ARBA" id="ARBA00004533"/>
    </source>
</evidence>
<evidence type="ECO:0000313" key="8">
    <source>
        <dbReference type="EMBL" id="NLR82755.1"/>
    </source>
</evidence>
<dbReference type="GO" id="GO:0009247">
    <property type="term" value="P:glycolipid biosynthetic process"/>
    <property type="evidence" value="ECO:0007669"/>
    <property type="project" value="UniProtKB-ARBA"/>
</dbReference>
<feature type="transmembrane region" description="Helical" evidence="7">
    <location>
        <begin position="35"/>
        <end position="60"/>
    </location>
</feature>
<evidence type="ECO:0000313" key="9">
    <source>
        <dbReference type="Proteomes" id="UP000552864"/>
    </source>
</evidence>
<dbReference type="GO" id="GO:0005886">
    <property type="term" value="C:plasma membrane"/>
    <property type="evidence" value="ECO:0007669"/>
    <property type="project" value="UniProtKB-SubCell"/>
</dbReference>
<evidence type="ECO:0000256" key="4">
    <source>
        <dbReference type="ARBA" id="ARBA00022679"/>
    </source>
</evidence>
<keyword evidence="3" id="KW-0997">Cell inner membrane</keyword>
<keyword evidence="7" id="KW-0812">Transmembrane</keyword>
<keyword evidence="2" id="KW-1003">Cell membrane</keyword>
<dbReference type="PIRSF" id="PIRSF026649">
    <property type="entry name" value="MsbB"/>
    <property type="match status" value="1"/>
</dbReference>
<evidence type="ECO:0000256" key="2">
    <source>
        <dbReference type="ARBA" id="ARBA00022475"/>
    </source>
</evidence>
<name>A0A847SSU6_9BACT</name>
<reference evidence="8 9" key="1">
    <citation type="submission" date="2020-04" db="EMBL/GenBank/DDBJ databases">
        <authorList>
            <person name="Yin C."/>
        </authorList>
    </citation>
    <scope>NUCLEOTIDE SEQUENCE [LARGE SCALE GENOMIC DNA]</scope>
    <source>
        <strain evidence="8 9">Ak56</strain>
    </source>
</reference>
<evidence type="ECO:0000256" key="7">
    <source>
        <dbReference type="SAM" id="Phobius"/>
    </source>
</evidence>
<evidence type="ECO:0000256" key="5">
    <source>
        <dbReference type="ARBA" id="ARBA00023136"/>
    </source>
</evidence>